<keyword evidence="10" id="KW-1185">Reference proteome</keyword>
<evidence type="ECO:0000256" key="6">
    <source>
        <dbReference type="ARBA" id="ARBA00023136"/>
    </source>
</evidence>
<accession>A0A081B7W5</accession>
<comment type="caution">
    <text evidence="9">The sequence shown here is derived from an EMBL/GenBank/DDBJ whole genome shotgun (WGS) entry which is preliminary data.</text>
</comment>
<evidence type="ECO:0000256" key="4">
    <source>
        <dbReference type="ARBA" id="ARBA00022692"/>
    </source>
</evidence>
<keyword evidence="7" id="KW-0813">Transport</keyword>
<keyword evidence="5 8" id="KW-1133">Transmembrane helix</keyword>
<dbReference type="PANTHER" id="PTHR30558:SF3">
    <property type="entry name" value="BIOPOLYMER TRANSPORT PROTEIN EXBD-RELATED"/>
    <property type="match status" value="1"/>
</dbReference>
<evidence type="ECO:0000256" key="2">
    <source>
        <dbReference type="ARBA" id="ARBA00005811"/>
    </source>
</evidence>
<dbReference type="Proteomes" id="UP000028702">
    <property type="component" value="Unassembled WGS sequence"/>
</dbReference>
<dbReference type="InterPro" id="IPR003400">
    <property type="entry name" value="ExbD"/>
</dbReference>
<dbReference type="Gene3D" id="3.30.420.270">
    <property type="match status" value="1"/>
</dbReference>
<keyword evidence="4 7" id="KW-0812">Transmembrane</keyword>
<dbReference type="AlphaFoldDB" id="A0A081B7W5"/>
<dbReference type="GO" id="GO:0005886">
    <property type="term" value="C:plasma membrane"/>
    <property type="evidence" value="ECO:0007669"/>
    <property type="project" value="UniProtKB-SubCell"/>
</dbReference>
<dbReference type="GO" id="GO:0022857">
    <property type="term" value="F:transmembrane transporter activity"/>
    <property type="evidence" value="ECO:0007669"/>
    <property type="project" value="InterPro"/>
</dbReference>
<evidence type="ECO:0000256" key="8">
    <source>
        <dbReference type="SAM" id="Phobius"/>
    </source>
</evidence>
<comment type="subcellular location">
    <subcellularLocation>
        <location evidence="1">Cell membrane</location>
        <topology evidence="1">Single-pass membrane protein</topology>
    </subcellularLocation>
    <subcellularLocation>
        <location evidence="7">Cell membrane</location>
        <topology evidence="7">Single-pass type II membrane protein</topology>
    </subcellularLocation>
</comment>
<keyword evidence="3" id="KW-1003">Cell membrane</keyword>
<sequence length="142" mass="14991">MQHGSGDDLFGHYEVKRRIVSLTPLIDVVFLLLIFFMLASTFLQTQTLSVITPPKAASETDSDWTVVEVRVAPGGTFRVDGEAAPVEELSAAIKAALGGDKEAVVSILAEKDVQVQPLISAVEAARQAGARTVATTRVGGGQ</sequence>
<name>A0A081B7W5_9HYPH</name>
<comment type="similarity">
    <text evidence="2 7">Belongs to the ExbD/TolR family.</text>
</comment>
<protein>
    <submittedName>
        <fullName evidence="9">Biopolymer transport protein ExbD/TolR</fullName>
    </submittedName>
</protein>
<organism evidence="9 10">
    <name type="scientific">Tepidicaulis marinus</name>
    <dbReference type="NCBI Taxonomy" id="1333998"/>
    <lineage>
        <taxon>Bacteria</taxon>
        <taxon>Pseudomonadati</taxon>
        <taxon>Pseudomonadota</taxon>
        <taxon>Alphaproteobacteria</taxon>
        <taxon>Hyphomicrobiales</taxon>
        <taxon>Parvibaculaceae</taxon>
        <taxon>Tepidicaulis</taxon>
    </lineage>
</organism>
<dbReference type="eggNOG" id="COG0848">
    <property type="taxonomic scope" value="Bacteria"/>
</dbReference>
<keyword evidence="6 8" id="KW-0472">Membrane</keyword>
<evidence type="ECO:0000256" key="7">
    <source>
        <dbReference type="RuleBase" id="RU003879"/>
    </source>
</evidence>
<keyword evidence="7" id="KW-0653">Protein transport</keyword>
<gene>
    <name evidence="9" type="ORF">M2A_0632</name>
</gene>
<dbReference type="STRING" id="1333998.M2A_0632"/>
<dbReference type="GO" id="GO:0015031">
    <property type="term" value="P:protein transport"/>
    <property type="evidence" value="ECO:0007669"/>
    <property type="project" value="UniProtKB-KW"/>
</dbReference>
<proteinExistence type="inferred from homology"/>
<dbReference type="Pfam" id="PF02472">
    <property type="entry name" value="ExbD"/>
    <property type="match status" value="1"/>
</dbReference>
<evidence type="ECO:0000313" key="9">
    <source>
        <dbReference type="EMBL" id="GAK44133.1"/>
    </source>
</evidence>
<dbReference type="PANTHER" id="PTHR30558">
    <property type="entry name" value="EXBD MEMBRANE COMPONENT OF PMF-DRIVEN MACROMOLECULE IMPORT SYSTEM"/>
    <property type="match status" value="1"/>
</dbReference>
<reference evidence="9 10" key="1">
    <citation type="submission" date="2014-07" db="EMBL/GenBank/DDBJ databases">
        <title>Tepidicaulis marinum gen. nov., sp. nov., a novel marine bacterium denitrifying nitrate to nitrous oxide strictly under microaerobic conditions.</title>
        <authorList>
            <person name="Takeuchi M."/>
            <person name="Yamagishi T."/>
            <person name="Kamagata Y."/>
            <person name="Oshima K."/>
            <person name="Hattori M."/>
            <person name="Katayama T."/>
            <person name="Hanada S."/>
            <person name="Tamaki H."/>
            <person name="Marumo K."/>
            <person name="Maeda H."/>
            <person name="Nedachi M."/>
            <person name="Iwasaki W."/>
            <person name="Suwa Y."/>
            <person name="Sakata S."/>
        </authorList>
    </citation>
    <scope>NUCLEOTIDE SEQUENCE [LARGE SCALE GENOMIC DNA]</scope>
    <source>
        <strain evidence="9 10">MA2</strain>
    </source>
</reference>
<evidence type="ECO:0000256" key="3">
    <source>
        <dbReference type="ARBA" id="ARBA00022475"/>
    </source>
</evidence>
<evidence type="ECO:0000256" key="5">
    <source>
        <dbReference type="ARBA" id="ARBA00022989"/>
    </source>
</evidence>
<feature type="transmembrane region" description="Helical" evidence="8">
    <location>
        <begin position="20"/>
        <end position="43"/>
    </location>
</feature>
<dbReference type="RefSeq" id="WP_045442820.1">
    <property type="nucleotide sequence ID" value="NZ_BBIO01000002.1"/>
</dbReference>
<evidence type="ECO:0000256" key="1">
    <source>
        <dbReference type="ARBA" id="ARBA00004162"/>
    </source>
</evidence>
<dbReference type="EMBL" id="BBIO01000002">
    <property type="protein sequence ID" value="GAK44133.1"/>
    <property type="molecule type" value="Genomic_DNA"/>
</dbReference>
<evidence type="ECO:0000313" key="10">
    <source>
        <dbReference type="Proteomes" id="UP000028702"/>
    </source>
</evidence>